<dbReference type="VEuPathDB" id="VectorBase:PPAI008480"/>
<organism evidence="1 2">
    <name type="scientific">Phlebotomus papatasi</name>
    <name type="common">Sandfly</name>
    <dbReference type="NCBI Taxonomy" id="29031"/>
    <lineage>
        <taxon>Eukaryota</taxon>
        <taxon>Metazoa</taxon>
        <taxon>Ecdysozoa</taxon>
        <taxon>Arthropoda</taxon>
        <taxon>Hexapoda</taxon>
        <taxon>Insecta</taxon>
        <taxon>Pterygota</taxon>
        <taxon>Neoptera</taxon>
        <taxon>Endopterygota</taxon>
        <taxon>Diptera</taxon>
        <taxon>Nematocera</taxon>
        <taxon>Psychodoidea</taxon>
        <taxon>Psychodidae</taxon>
        <taxon>Phlebotomus</taxon>
        <taxon>Phlebotomus</taxon>
    </lineage>
</organism>
<dbReference type="AlphaFoldDB" id="A0A1B0DJQ6"/>
<dbReference type="InterPro" id="IPR045154">
    <property type="entry name" value="PCF11-like"/>
</dbReference>
<dbReference type="Proteomes" id="UP000092462">
    <property type="component" value="Unassembled WGS sequence"/>
</dbReference>
<keyword evidence="2" id="KW-1185">Reference proteome</keyword>
<dbReference type="Gene3D" id="1.25.40.90">
    <property type="match status" value="1"/>
</dbReference>
<sequence length="70" mass="7818">MAKEIGEEYLSSLADLNVNSKPLINMLTIIAEENIEHAEVIVKAVEHHLAKLSSDLNLVLNQHSSKNRIQ</sequence>
<dbReference type="PANTHER" id="PTHR15921">
    <property type="entry name" value="PRE-MRNA CLEAVAGE COMPLEX II"/>
    <property type="match status" value="1"/>
</dbReference>
<dbReference type="EnsemblMetazoa" id="PPAI008480-RA">
    <property type="protein sequence ID" value="PPAI008480-PA"/>
    <property type="gene ID" value="PPAI008480"/>
</dbReference>
<evidence type="ECO:0000313" key="2">
    <source>
        <dbReference type="Proteomes" id="UP000092462"/>
    </source>
</evidence>
<proteinExistence type="predicted"/>
<dbReference type="GO" id="GO:0006369">
    <property type="term" value="P:termination of RNA polymerase II transcription"/>
    <property type="evidence" value="ECO:0007669"/>
    <property type="project" value="InterPro"/>
</dbReference>
<dbReference type="InterPro" id="IPR006569">
    <property type="entry name" value="CID_dom"/>
</dbReference>
<accession>A0A1B0DJQ6</accession>
<dbReference type="GO" id="GO:0031124">
    <property type="term" value="P:mRNA 3'-end processing"/>
    <property type="evidence" value="ECO:0007669"/>
    <property type="project" value="InterPro"/>
</dbReference>
<dbReference type="GO" id="GO:0005849">
    <property type="term" value="C:mRNA cleavage factor complex"/>
    <property type="evidence" value="ECO:0007669"/>
    <property type="project" value="TreeGrafter"/>
</dbReference>
<dbReference type="GO" id="GO:0005737">
    <property type="term" value="C:cytoplasm"/>
    <property type="evidence" value="ECO:0007669"/>
    <property type="project" value="TreeGrafter"/>
</dbReference>
<dbReference type="PANTHER" id="PTHR15921:SF3">
    <property type="entry name" value="PRE-MRNA CLEAVAGE COMPLEX 2 PROTEIN PCF11"/>
    <property type="match status" value="1"/>
</dbReference>
<dbReference type="VEuPathDB" id="VectorBase:PPAPM1_002756"/>
<dbReference type="SUPFAM" id="SSF48464">
    <property type="entry name" value="ENTH/VHS domain"/>
    <property type="match status" value="1"/>
</dbReference>
<name>A0A1B0DJQ6_PHLPP</name>
<dbReference type="GO" id="GO:0003729">
    <property type="term" value="F:mRNA binding"/>
    <property type="evidence" value="ECO:0007669"/>
    <property type="project" value="InterPro"/>
</dbReference>
<dbReference type="PROSITE" id="PS51391">
    <property type="entry name" value="CID"/>
    <property type="match status" value="1"/>
</dbReference>
<protein>
    <submittedName>
        <fullName evidence="1">Uncharacterized protein</fullName>
    </submittedName>
</protein>
<dbReference type="GO" id="GO:0000993">
    <property type="term" value="F:RNA polymerase II complex binding"/>
    <property type="evidence" value="ECO:0007669"/>
    <property type="project" value="InterPro"/>
</dbReference>
<dbReference type="InterPro" id="IPR008942">
    <property type="entry name" value="ENTH_VHS"/>
</dbReference>
<evidence type="ECO:0000313" key="1">
    <source>
        <dbReference type="EnsemblMetazoa" id="PPAI008480-PA"/>
    </source>
</evidence>
<dbReference type="EMBL" id="AJVK01035128">
    <property type="status" value="NOT_ANNOTATED_CDS"/>
    <property type="molecule type" value="Genomic_DNA"/>
</dbReference>
<reference evidence="1" key="1">
    <citation type="submission" date="2022-08" db="UniProtKB">
        <authorList>
            <consortium name="EnsemblMetazoa"/>
        </authorList>
    </citation>
    <scope>IDENTIFICATION</scope>
    <source>
        <strain evidence="1">Israel</strain>
    </source>
</reference>